<dbReference type="GO" id="GO:0000256">
    <property type="term" value="P:allantoin catabolic process"/>
    <property type="evidence" value="ECO:0007669"/>
    <property type="project" value="InterPro"/>
</dbReference>
<dbReference type="InterPro" id="IPR011051">
    <property type="entry name" value="RmlC_Cupin_sf"/>
</dbReference>
<organism evidence="5 6">
    <name type="scientific">Pinctada imbricata</name>
    <name type="common">Atlantic pearl-oyster</name>
    <name type="synonym">Pinctada martensii</name>
    <dbReference type="NCBI Taxonomy" id="66713"/>
    <lineage>
        <taxon>Eukaryota</taxon>
        <taxon>Metazoa</taxon>
        <taxon>Spiralia</taxon>
        <taxon>Lophotrochozoa</taxon>
        <taxon>Mollusca</taxon>
        <taxon>Bivalvia</taxon>
        <taxon>Autobranchia</taxon>
        <taxon>Pteriomorphia</taxon>
        <taxon>Pterioida</taxon>
        <taxon>Pterioidea</taxon>
        <taxon>Pteriidae</taxon>
        <taxon>Pinctada</taxon>
    </lineage>
</organism>
<comment type="catalytic activity">
    <reaction evidence="4">
        <text>(S)-ureidoglycolate = urea + glyoxylate</text>
        <dbReference type="Rhea" id="RHEA:11304"/>
        <dbReference type="ChEBI" id="CHEBI:16199"/>
        <dbReference type="ChEBI" id="CHEBI:36655"/>
        <dbReference type="ChEBI" id="CHEBI:57296"/>
        <dbReference type="EC" id="4.3.2.3"/>
    </reaction>
</comment>
<accession>A0AA88XKY0</accession>
<dbReference type="GO" id="GO:0050385">
    <property type="term" value="F:ureidoglycolate lyase activity"/>
    <property type="evidence" value="ECO:0007669"/>
    <property type="project" value="UniProtKB-EC"/>
</dbReference>
<reference evidence="5" key="1">
    <citation type="submission" date="2019-08" db="EMBL/GenBank/DDBJ databases">
        <title>The improved chromosome-level genome for the pearl oyster Pinctada fucata martensii using PacBio sequencing and Hi-C.</title>
        <authorList>
            <person name="Zheng Z."/>
        </authorList>
    </citation>
    <scope>NUCLEOTIDE SEQUENCE</scope>
    <source>
        <strain evidence="5">ZZ-2019</strain>
        <tissue evidence="5">Adductor muscle</tissue>
    </source>
</reference>
<keyword evidence="6" id="KW-1185">Reference proteome</keyword>
<comment type="subunit">
    <text evidence="1">Homodimer.</text>
</comment>
<proteinExistence type="predicted"/>
<dbReference type="SUPFAM" id="SSF51182">
    <property type="entry name" value="RmlC-like cupins"/>
    <property type="match status" value="1"/>
</dbReference>
<keyword evidence="2" id="KW-0659">Purine metabolism</keyword>
<evidence type="ECO:0000256" key="3">
    <source>
        <dbReference type="ARBA" id="ARBA00023239"/>
    </source>
</evidence>
<evidence type="ECO:0000256" key="4">
    <source>
        <dbReference type="ARBA" id="ARBA00047684"/>
    </source>
</evidence>
<dbReference type="GO" id="GO:0004848">
    <property type="term" value="F:ureidoglycolate hydrolase activity"/>
    <property type="evidence" value="ECO:0007669"/>
    <property type="project" value="InterPro"/>
</dbReference>
<protein>
    <recommendedName>
        <fullName evidence="7">Ureidoglycolate hydrolase</fullName>
    </recommendedName>
</protein>
<evidence type="ECO:0000313" key="6">
    <source>
        <dbReference type="Proteomes" id="UP001186944"/>
    </source>
</evidence>
<sequence length="213" mass="23636">MKDWPTANYDNAHDEKYGTPFKVPLVKATPESLKEYGIICTDFENEKIEITPWPTTGWRKLYPGTGSMGGTLSGEFTFYWKGDTCRTTNKAAGWDFTTGRVPKGGDAKNPRSVLVREASYHPDGGQLFFPKDGKNFVLMLALPGDDVKPENFVAFYFDGSFGVQIHANIWHQPVCSVGEGAQLLTKQGAVHACVTIDFVEELGKFVEVPLVFE</sequence>
<dbReference type="GO" id="GO:0006144">
    <property type="term" value="P:purine nucleobase metabolic process"/>
    <property type="evidence" value="ECO:0007669"/>
    <property type="project" value="UniProtKB-KW"/>
</dbReference>
<name>A0AA88XKY0_PINIB</name>
<comment type="caution">
    <text evidence="5">The sequence shown here is derived from an EMBL/GenBank/DDBJ whole genome shotgun (WGS) entry which is preliminary data.</text>
</comment>
<dbReference type="Gene3D" id="2.60.120.480">
    <property type="entry name" value="Ureidoglycolate hydrolase"/>
    <property type="match status" value="1"/>
</dbReference>
<dbReference type="Proteomes" id="UP001186944">
    <property type="component" value="Unassembled WGS sequence"/>
</dbReference>
<dbReference type="Pfam" id="PF04115">
    <property type="entry name" value="Ureidogly_lyase"/>
    <property type="match status" value="1"/>
</dbReference>
<evidence type="ECO:0008006" key="7">
    <source>
        <dbReference type="Google" id="ProtNLM"/>
    </source>
</evidence>
<gene>
    <name evidence="5" type="ORF">FSP39_002848</name>
</gene>
<dbReference type="AlphaFoldDB" id="A0AA88XKY0"/>
<evidence type="ECO:0000256" key="2">
    <source>
        <dbReference type="ARBA" id="ARBA00022631"/>
    </source>
</evidence>
<dbReference type="InterPro" id="IPR024060">
    <property type="entry name" value="Ureidoglycolate_lyase_dom_sf"/>
</dbReference>
<evidence type="ECO:0000256" key="1">
    <source>
        <dbReference type="ARBA" id="ARBA00011738"/>
    </source>
</evidence>
<dbReference type="InterPro" id="IPR007247">
    <property type="entry name" value="Ureidogly_lyase"/>
</dbReference>
<evidence type="ECO:0000313" key="5">
    <source>
        <dbReference type="EMBL" id="KAK3087187.1"/>
    </source>
</evidence>
<keyword evidence="3" id="KW-0456">Lyase</keyword>
<dbReference type="EMBL" id="VSWD01000011">
    <property type="protein sequence ID" value="KAK3087187.1"/>
    <property type="molecule type" value="Genomic_DNA"/>
</dbReference>